<comment type="similarity">
    <text evidence="1">Belongs to the short-chain dehydrogenases/reductases (SDR) family.</text>
</comment>
<dbReference type="PRINTS" id="PR00081">
    <property type="entry name" value="GDHRDH"/>
</dbReference>
<dbReference type="CDD" id="cd05325">
    <property type="entry name" value="carb_red_sniffer_like_SDR_c"/>
    <property type="match status" value="1"/>
</dbReference>
<dbReference type="PRINTS" id="PR00080">
    <property type="entry name" value="SDRFAMILY"/>
</dbReference>
<dbReference type="Proteomes" id="UP001498476">
    <property type="component" value="Unassembled WGS sequence"/>
</dbReference>
<name>A0ABR1HF42_9HYPO</name>
<dbReference type="InterPro" id="IPR052184">
    <property type="entry name" value="SDR_enzymes"/>
</dbReference>
<dbReference type="PANTHER" id="PTHR45458:SF1">
    <property type="entry name" value="SHORT CHAIN DEHYDROGENASE"/>
    <property type="match status" value="1"/>
</dbReference>
<keyword evidence="3" id="KW-1185">Reference proteome</keyword>
<proteinExistence type="inferred from homology"/>
<sequence length="227" mass="24567">MSTTILIVGANRGLGLQFALQYLKKGFDVYGTYRKESVDEAKELLESGAKTFTLDLTDEASIQDASKSFGDQPLDILINCAAAGNGSPKWIDTTADEFMRRFQVSVVGPFLTTKAFYPQLKKGSSPLVINISSGAGSISENESGGNLSYRTSKAALNMVTVDLARELAPDSISCISLSPGWVKTKMSNWTGPLEASEAVTRMIKVIDGLKPNDNASFYHRDGHKLGW</sequence>
<dbReference type="Pfam" id="PF00106">
    <property type="entry name" value="adh_short"/>
    <property type="match status" value="1"/>
</dbReference>
<dbReference type="SUPFAM" id="SSF51735">
    <property type="entry name" value="NAD(P)-binding Rossmann-fold domains"/>
    <property type="match status" value="1"/>
</dbReference>
<evidence type="ECO:0008006" key="4">
    <source>
        <dbReference type="Google" id="ProtNLM"/>
    </source>
</evidence>
<reference evidence="2 3" key="1">
    <citation type="journal article" date="2025" name="Microbiol. Resour. Announc.">
        <title>Draft genome sequences for Neonectria magnoliae and Neonectria punicea, canker pathogens of Liriodendron tulipifera and Acer saccharum in West Virginia.</title>
        <authorList>
            <person name="Petronek H.M."/>
            <person name="Kasson M.T."/>
            <person name="Metheny A.M."/>
            <person name="Stauder C.M."/>
            <person name="Lovett B."/>
            <person name="Lynch S.C."/>
            <person name="Garnas J.R."/>
            <person name="Kasson L.R."/>
            <person name="Stajich J.E."/>
        </authorList>
    </citation>
    <scope>NUCLEOTIDE SEQUENCE [LARGE SCALE GENOMIC DNA]</scope>
    <source>
        <strain evidence="2 3">NRRL 64653</strain>
    </source>
</reference>
<dbReference type="EMBL" id="JAZAVJ010000035">
    <property type="protein sequence ID" value="KAK7419775.1"/>
    <property type="molecule type" value="Genomic_DNA"/>
</dbReference>
<evidence type="ECO:0000313" key="2">
    <source>
        <dbReference type="EMBL" id="KAK7419775.1"/>
    </source>
</evidence>
<comment type="caution">
    <text evidence="2">The sequence shown here is derived from an EMBL/GenBank/DDBJ whole genome shotgun (WGS) entry which is preliminary data.</text>
</comment>
<gene>
    <name evidence="2" type="ORF">QQX98_003147</name>
</gene>
<dbReference type="InterPro" id="IPR002347">
    <property type="entry name" value="SDR_fam"/>
</dbReference>
<evidence type="ECO:0000313" key="3">
    <source>
        <dbReference type="Proteomes" id="UP001498476"/>
    </source>
</evidence>
<accession>A0ABR1HF42</accession>
<dbReference type="InterPro" id="IPR036291">
    <property type="entry name" value="NAD(P)-bd_dom_sf"/>
</dbReference>
<protein>
    <recommendedName>
        <fullName evidence="4">Short chain dehydrogenase</fullName>
    </recommendedName>
</protein>
<evidence type="ECO:0000256" key="1">
    <source>
        <dbReference type="RuleBase" id="RU000363"/>
    </source>
</evidence>
<dbReference type="Gene3D" id="3.40.50.720">
    <property type="entry name" value="NAD(P)-binding Rossmann-like Domain"/>
    <property type="match status" value="1"/>
</dbReference>
<dbReference type="PANTHER" id="PTHR45458">
    <property type="entry name" value="SHORT-CHAIN DEHYDROGENASE/REDUCTASE SDR"/>
    <property type="match status" value="1"/>
</dbReference>
<organism evidence="2 3">
    <name type="scientific">Neonectria punicea</name>
    <dbReference type="NCBI Taxonomy" id="979145"/>
    <lineage>
        <taxon>Eukaryota</taxon>
        <taxon>Fungi</taxon>
        <taxon>Dikarya</taxon>
        <taxon>Ascomycota</taxon>
        <taxon>Pezizomycotina</taxon>
        <taxon>Sordariomycetes</taxon>
        <taxon>Hypocreomycetidae</taxon>
        <taxon>Hypocreales</taxon>
        <taxon>Nectriaceae</taxon>
        <taxon>Neonectria</taxon>
    </lineage>
</organism>